<evidence type="ECO:0000256" key="1">
    <source>
        <dbReference type="SAM" id="MobiDB-lite"/>
    </source>
</evidence>
<reference evidence="2 3" key="1">
    <citation type="journal article" date="2016" name="Mol. Biol. Evol.">
        <title>Comparative Genomics of Early-Diverging Mushroom-Forming Fungi Provides Insights into the Origins of Lignocellulose Decay Capabilities.</title>
        <authorList>
            <person name="Nagy L.G."/>
            <person name="Riley R."/>
            <person name="Tritt A."/>
            <person name="Adam C."/>
            <person name="Daum C."/>
            <person name="Floudas D."/>
            <person name="Sun H."/>
            <person name="Yadav J.S."/>
            <person name="Pangilinan J."/>
            <person name="Larsson K.H."/>
            <person name="Matsuura K."/>
            <person name="Barry K."/>
            <person name="Labutti K."/>
            <person name="Kuo R."/>
            <person name="Ohm R.A."/>
            <person name="Bhattacharya S.S."/>
            <person name="Shirouzu T."/>
            <person name="Yoshinaga Y."/>
            <person name="Martin F.M."/>
            <person name="Grigoriev I.V."/>
            <person name="Hibbett D.S."/>
        </authorList>
    </citation>
    <scope>NUCLEOTIDE SEQUENCE [LARGE SCALE GENOMIC DNA]</scope>
    <source>
        <strain evidence="2 3">CBS 109695</strain>
    </source>
</reference>
<proteinExistence type="predicted"/>
<feature type="region of interest" description="Disordered" evidence="1">
    <location>
        <begin position="99"/>
        <end position="132"/>
    </location>
</feature>
<dbReference type="Proteomes" id="UP000076532">
    <property type="component" value="Unassembled WGS sequence"/>
</dbReference>
<name>A0A166IP86_9AGAM</name>
<organism evidence="2 3">
    <name type="scientific">Athelia psychrophila</name>
    <dbReference type="NCBI Taxonomy" id="1759441"/>
    <lineage>
        <taxon>Eukaryota</taxon>
        <taxon>Fungi</taxon>
        <taxon>Dikarya</taxon>
        <taxon>Basidiomycota</taxon>
        <taxon>Agaricomycotina</taxon>
        <taxon>Agaricomycetes</taxon>
        <taxon>Agaricomycetidae</taxon>
        <taxon>Atheliales</taxon>
        <taxon>Atheliaceae</taxon>
        <taxon>Athelia</taxon>
    </lineage>
</organism>
<evidence type="ECO:0000313" key="2">
    <source>
        <dbReference type="EMBL" id="KZP20039.1"/>
    </source>
</evidence>
<keyword evidence="3" id="KW-1185">Reference proteome</keyword>
<protein>
    <submittedName>
        <fullName evidence="2">Uncharacterized protein</fullName>
    </submittedName>
</protein>
<gene>
    <name evidence="2" type="ORF">FIBSPDRAFT_546592</name>
</gene>
<evidence type="ECO:0000313" key="3">
    <source>
        <dbReference type="Proteomes" id="UP000076532"/>
    </source>
</evidence>
<dbReference type="EMBL" id="KV417558">
    <property type="protein sequence ID" value="KZP20039.1"/>
    <property type="molecule type" value="Genomic_DNA"/>
</dbReference>
<accession>A0A166IP86</accession>
<feature type="compositionally biased region" description="Basic and acidic residues" evidence="1">
    <location>
        <begin position="122"/>
        <end position="132"/>
    </location>
</feature>
<dbReference type="AlphaFoldDB" id="A0A166IP86"/>
<sequence length="132" mass="14619">MAAVGTRRVMVTLHSEVVSASRWARNIGLNSENLPKIQLAASEQRLRHDMKSLARDEAAGIAHALKRTRADLTGDANEDEAVVEYKGEEEAEHVHAATQATIEREGEPWPETAFRAQIRPDQQVRSDAGNRP</sequence>